<dbReference type="InterPro" id="IPR014718">
    <property type="entry name" value="GH-type_carb-bd"/>
</dbReference>
<dbReference type="EMBL" id="JAGWCR010000001">
    <property type="protein sequence ID" value="MBS3647233.1"/>
    <property type="molecule type" value="Genomic_DNA"/>
</dbReference>
<dbReference type="RefSeq" id="WP_188252790.1">
    <property type="nucleotide sequence ID" value="NZ_JABVCF010000001.1"/>
</dbReference>
<dbReference type="Pfam" id="PF14486">
    <property type="entry name" value="DUF4432"/>
    <property type="match status" value="1"/>
</dbReference>
<dbReference type="InterPro" id="IPR011013">
    <property type="entry name" value="Gal_mutarotase_sf_dom"/>
</dbReference>
<reference evidence="1" key="1">
    <citation type="submission" date="2021-04" db="EMBL/GenBank/DDBJ databases">
        <title>Pseudaminobacter soli sp. nov., isolated from paddy soil contaminated by heavy metals.</title>
        <authorList>
            <person name="Zhang K."/>
        </authorList>
    </citation>
    <scope>NUCLEOTIDE SEQUENCE</scope>
    <source>
        <strain evidence="1">19-2017</strain>
    </source>
</reference>
<proteinExistence type="predicted"/>
<sequence>MPDTPVVIDLDPSLFGDREKIIATSGGFAVSAFRYRSAVAALRVENGAGTAVLLPFQGQQIWDATFLGRRLTMHSPFDEPQPAREYLRTYGAFFLHCGGTSMGNPGPTDTHPLHGELPNLPYQSAQLLFGSDDEGAYVDLTGAGRDTLAFHHDFVARPAIRIREGETAFEVSIEVENRAGKPLPFLYLAHINFRPIDGGVLVDTVRDDRADVAVRVPKLSSEERPEVIAYHKAIAADPAHHRTLRPGTPIQPELVLTMNAAAGEDGWAHALQRHPDGTADFVTYRPDELPYAVRWITRGPDQDALGIVLPATAPPDGLAAATANKQLVWIAPGASYRTSMRFGAVDKPSADLLEAAIGSIRGR</sequence>
<protein>
    <submittedName>
        <fullName evidence="1">DUF4432 family protein</fullName>
    </submittedName>
</protein>
<dbReference type="GO" id="GO:0003824">
    <property type="term" value="F:catalytic activity"/>
    <property type="evidence" value="ECO:0007669"/>
    <property type="project" value="InterPro"/>
</dbReference>
<dbReference type="GO" id="GO:0030246">
    <property type="term" value="F:carbohydrate binding"/>
    <property type="evidence" value="ECO:0007669"/>
    <property type="project" value="InterPro"/>
</dbReference>
<organism evidence="1 2">
    <name type="scientific">Pseudaminobacter soli</name>
    <name type="common">ex Zhang et al. 2022</name>
    <dbReference type="NCBI Taxonomy" id="2831468"/>
    <lineage>
        <taxon>Bacteria</taxon>
        <taxon>Pseudomonadati</taxon>
        <taxon>Pseudomonadota</taxon>
        <taxon>Alphaproteobacteria</taxon>
        <taxon>Hyphomicrobiales</taxon>
        <taxon>Phyllobacteriaceae</taxon>
        <taxon>Pseudaminobacter</taxon>
    </lineage>
</organism>
<name>A0A942DVA9_9HYPH</name>
<dbReference type="InterPro" id="IPR027839">
    <property type="entry name" value="DUF4432"/>
</dbReference>
<dbReference type="GO" id="GO:0005975">
    <property type="term" value="P:carbohydrate metabolic process"/>
    <property type="evidence" value="ECO:0007669"/>
    <property type="project" value="InterPro"/>
</dbReference>
<evidence type="ECO:0000313" key="2">
    <source>
        <dbReference type="Proteomes" id="UP000680348"/>
    </source>
</evidence>
<keyword evidence="2" id="KW-1185">Reference proteome</keyword>
<dbReference type="SUPFAM" id="SSF74650">
    <property type="entry name" value="Galactose mutarotase-like"/>
    <property type="match status" value="1"/>
</dbReference>
<dbReference type="Proteomes" id="UP000680348">
    <property type="component" value="Unassembled WGS sequence"/>
</dbReference>
<comment type="caution">
    <text evidence="1">The sequence shown here is derived from an EMBL/GenBank/DDBJ whole genome shotgun (WGS) entry which is preliminary data.</text>
</comment>
<evidence type="ECO:0000313" key="1">
    <source>
        <dbReference type="EMBL" id="MBS3647233.1"/>
    </source>
</evidence>
<accession>A0A942DVA9</accession>
<gene>
    <name evidence="1" type="ORF">KEU06_01150</name>
</gene>
<dbReference type="Gene3D" id="2.70.98.10">
    <property type="match status" value="1"/>
</dbReference>
<dbReference type="AlphaFoldDB" id="A0A942DVA9"/>